<keyword evidence="2" id="KW-1185">Reference proteome</keyword>
<proteinExistence type="predicted"/>
<dbReference type="RefSeq" id="WP_100988496.1">
    <property type="nucleotide sequence ID" value="NZ_CP025096.1"/>
</dbReference>
<accession>A0A2K8YYS0</accession>
<evidence type="ECO:0008006" key="3">
    <source>
        <dbReference type="Google" id="ProtNLM"/>
    </source>
</evidence>
<gene>
    <name evidence="1" type="ORF">CWM47_13620</name>
</gene>
<reference evidence="1 2" key="1">
    <citation type="submission" date="2017-11" db="EMBL/GenBank/DDBJ databases">
        <title>Taxonomic description and genome sequences of Spirosoma HA7 sp. nov., isolated from pollen microhabitat of Corylus avellana.</title>
        <authorList>
            <person name="Ambika Manirajan B."/>
            <person name="Suarez C."/>
            <person name="Ratering S."/>
            <person name="Geissler-Plaum R."/>
            <person name="Cardinale M."/>
            <person name="Sylvia S."/>
        </authorList>
    </citation>
    <scope>NUCLEOTIDE SEQUENCE [LARGE SCALE GENOMIC DNA]</scope>
    <source>
        <strain evidence="1 2">HA7</strain>
    </source>
</reference>
<organism evidence="1 2">
    <name type="scientific">Spirosoma pollinicola</name>
    <dbReference type="NCBI Taxonomy" id="2057025"/>
    <lineage>
        <taxon>Bacteria</taxon>
        <taxon>Pseudomonadati</taxon>
        <taxon>Bacteroidota</taxon>
        <taxon>Cytophagia</taxon>
        <taxon>Cytophagales</taxon>
        <taxon>Cytophagaceae</taxon>
        <taxon>Spirosoma</taxon>
    </lineage>
</organism>
<dbReference type="KEGG" id="spir:CWM47_13620"/>
<dbReference type="Proteomes" id="UP000232883">
    <property type="component" value="Chromosome"/>
</dbReference>
<evidence type="ECO:0000313" key="2">
    <source>
        <dbReference type="Proteomes" id="UP000232883"/>
    </source>
</evidence>
<sequence>MKTYQNEHVMVNVECGIHLLQQTWTGIPTSENFRDGSLAIMALAKRHLIKRWSINLQQLRMFNPVDIHWFIQQWLPQSNPGLPQQVRVAVILTDLNQFSKLGADMVIRASTSLNEQCSSRYFIDDNESRQWLLRNT</sequence>
<dbReference type="AlphaFoldDB" id="A0A2K8YYS0"/>
<protein>
    <recommendedName>
        <fullName evidence="3">STAS/SEC14 domain-containing protein</fullName>
    </recommendedName>
</protein>
<evidence type="ECO:0000313" key="1">
    <source>
        <dbReference type="EMBL" id="AUD02780.1"/>
    </source>
</evidence>
<dbReference type="OrthoDB" id="956031at2"/>
<dbReference type="EMBL" id="CP025096">
    <property type="protein sequence ID" value="AUD02780.1"/>
    <property type="molecule type" value="Genomic_DNA"/>
</dbReference>
<name>A0A2K8YYS0_9BACT</name>